<feature type="compositionally biased region" description="Basic residues" evidence="2">
    <location>
        <begin position="595"/>
        <end position="606"/>
    </location>
</feature>
<keyword evidence="5" id="KW-1185">Reference proteome</keyword>
<dbReference type="Gene3D" id="1.25.10.10">
    <property type="entry name" value="Leucine-rich Repeat Variant"/>
    <property type="match status" value="2"/>
</dbReference>
<dbReference type="Pfam" id="PF07814">
    <property type="entry name" value="WAPL"/>
    <property type="match status" value="1"/>
</dbReference>
<gene>
    <name evidence="4" type="ORF">PVAP13_9KG148300</name>
</gene>
<feature type="compositionally biased region" description="Basic residues" evidence="2">
    <location>
        <begin position="1"/>
        <end position="11"/>
    </location>
</feature>
<feature type="region of interest" description="Disordered" evidence="2">
    <location>
        <begin position="1"/>
        <end position="90"/>
    </location>
</feature>
<dbReference type="InterPro" id="IPR022771">
    <property type="entry name" value="WAPL_C"/>
</dbReference>
<feature type="domain" description="Wings apart-like protein C-terminal" evidence="3">
    <location>
        <begin position="101"/>
        <end position="694"/>
    </location>
</feature>
<dbReference type="AlphaFoldDB" id="A0A8T0NH14"/>
<dbReference type="PANTHER" id="PTHR22100">
    <property type="entry name" value="WINGS APART-LIKE PROTEIN HOMOLOG"/>
    <property type="match status" value="1"/>
</dbReference>
<sequence>MIVRTYGRRSRSFSDGGGGVSSSQDAFDFDADDDVLGSSASQPLPLPPSQESSSMWEFDEDPPPPPPQPRQEARRRGRGGARRGGWELAVAEPPAVAPSATLMEAEEYGEMMESVDEVTFALDGLRPAAQRRTRRASLLSLLGICASAERRRVLRVQGLLQQIIDAILVLDIDDPPCAIATGALLFVLASDVQDNNLLDSETCVHFLLKLLNPPVNVVDAKAPSIGSKLLGISKFQMLNGANKDADSSSEDILSKVEEILLSCKEIKPLDRDGRRTARPELCSKWLALLTMEKACLSAVGLEETSDMVTRIGGNFKETLRQSGGLDNIFNVMVNCHSELERLVKETSTTAVELKEGTPLQSAALLLKCFKILENATFLSDNNKTHLLRMSRKLSPKGSSLPFIGVVLNTIELLSALSLLQNSSTVSRKVPNGGCSGNKADSRGANLLNHHGKCKNPAEKGLLLNPRRKNCLSSKSEVSHIIISSSSDVCESQRMLDCSPSISSNGASSESFVEKHSNGVGLKLNVRKDRSKANPIRGSTGWISIRAQTSGRNSREMAKKRRLSESMDTDLGNSGDDPFAFDDVDQEPSNWDLFGPKRKSPQKRAKRANGEVLNDCGTAAIVSPESCHPEDIYHSGTTFDSKAEDESSLLEDCLLASVKVLMNLANDNPYGCEQIASCGGINTMASLIIKHFPSFDFSMNKNNQLKERVSSGQDVNYQNLSSSQNSKAQQLQTKQLRDHELDFLVAILGLLVNLVEKDSLNRIRLANARVAVNTSQNPDSEEVQRDVIPLLCSIFLGSQGSAETAEAISPDDEESLLQGAREAEMMIVEAYAALVLAFLSTESMKVREAITSCLPNNSLKILVPVLEKFVVCAKFLNCQELSCTKFERYTSYHFGESIVSHVLRLYSYSL</sequence>
<dbReference type="InterPro" id="IPR016024">
    <property type="entry name" value="ARM-type_fold"/>
</dbReference>
<dbReference type="PANTHER" id="PTHR22100:SF13">
    <property type="entry name" value="WINGS APART-LIKE PROTEIN HOMOLOG"/>
    <property type="match status" value="1"/>
</dbReference>
<evidence type="ECO:0000259" key="3">
    <source>
        <dbReference type="Pfam" id="PF07814"/>
    </source>
</evidence>
<name>A0A8T0NH14_PANVG</name>
<reference evidence="4" key="1">
    <citation type="submission" date="2020-05" db="EMBL/GenBank/DDBJ databases">
        <title>WGS assembly of Panicum virgatum.</title>
        <authorList>
            <person name="Lovell J.T."/>
            <person name="Jenkins J."/>
            <person name="Shu S."/>
            <person name="Juenger T.E."/>
            <person name="Schmutz J."/>
        </authorList>
    </citation>
    <scope>NUCLEOTIDE SEQUENCE</scope>
    <source>
        <strain evidence="4">AP13</strain>
    </source>
</reference>
<feature type="compositionally biased region" description="Low complexity" evidence="2">
    <location>
        <begin position="38"/>
        <end position="54"/>
    </location>
</feature>
<feature type="region of interest" description="Disordered" evidence="2">
    <location>
        <begin position="589"/>
        <end position="608"/>
    </location>
</feature>
<dbReference type="SUPFAM" id="SSF48371">
    <property type="entry name" value="ARM repeat"/>
    <property type="match status" value="1"/>
</dbReference>
<protein>
    <recommendedName>
        <fullName evidence="3">Wings apart-like protein C-terminal domain-containing protein</fullName>
    </recommendedName>
</protein>
<evidence type="ECO:0000313" key="5">
    <source>
        <dbReference type="Proteomes" id="UP000823388"/>
    </source>
</evidence>
<dbReference type="Proteomes" id="UP000823388">
    <property type="component" value="Chromosome 9K"/>
</dbReference>
<comment type="caution">
    <text evidence="4">The sequence shown here is derived from an EMBL/GenBank/DDBJ whole genome shotgun (WGS) entry which is preliminary data.</text>
</comment>
<dbReference type="EMBL" id="CM029053">
    <property type="protein sequence ID" value="KAG2548138.1"/>
    <property type="molecule type" value="Genomic_DNA"/>
</dbReference>
<dbReference type="InterPro" id="IPR039874">
    <property type="entry name" value="WAPL"/>
</dbReference>
<proteinExistence type="inferred from homology"/>
<dbReference type="InterPro" id="IPR011989">
    <property type="entry name" value="ARM-like"/>
</dbReference>
<comment type="similarity">
    <text evidence="1">Belongs to the WAPL family.</text>
</comment>
<organism evidence="4 5">
    <name type="scientific">Panicum virgatum</name>
    <name type="common">Blackwell switchgrass</name>
    <dbReference type="NCBI Taxonomy" id="38727"/>
    <lineage>
        <taxon>Eukaryota</taxon>
        <taxon>Viridiplantae</taxon>
        <taxon>Streptophyta</taxon>
        <taxon>Embryophyta</taxon>
        <taxon>Tracheophyta</taxon>
        <taxon>Spermatophyta</taxon>
        <taxon>Magnoliopsida</taxon>
        <taxon>Liliopsida</taxon>
        <taxon>Poales</taxon>
        <taxon>Poaceae</taxon>
        <taxon>PACMAD clade</taxon>
        <taxon>Panicoideae</taxon>
        <taxon>Panicodae</taxon>
        <taxon>Paniceae</taxon>
        <taxon>Panicinae</taxon>
        <taxon>Panicum</taxon>
        <taxon>Panicum sect. Hiantes</taxon>
    </lineage>
</organism>
<evidence type="ECO:0000313" key="4">
    <source>
        <dbReference type="EMBL" id="KAG2548138.1"/>
    </source>
</evidence>
<dbReference type="FunFam" id="1.25.10.10:FF:000519">
    <property type="entry name" value="WAPL (Wings apart-like protein regulation of heterochromatin) protein"/>
    <property type="match status" value="1"/>
</dbReference>
<evidence type="ECO:0000256" key="2">
    <source>
        <dbReference type="SAM" id="MobiDB-lite"/>
    </source>
</evidence>
<feature type="region of interest" description="Disordered" evidence="2">
    <location>
        <begin position="547"/>
        <end position="573"/>
    </location>
</feature>
<accession>A0A8T0NH14</accession>
<evidence type="ECO:0000256" key="1">
    <source>
        <dbReference type="ARBA" id="ARBA00006854"/>
    </source>
</evidence>